<sequence>QFPELSDREGVVSETHIEPISTPEYIASRPRSGSREQNALEPRESHEPEPESDSSDSEEDEPREAEDLGDNDKLVRLLASYQLRKLSRNKGPSEEDFANLAHSVELFSFSLLDPLKSNDEARHVLGDSIDDILDSAINLEQKRLLTHPVIFNLMADKWVGQFGKLRSSSIVVERLRWIFLNVWCLFDSLMFPLLFALFWTWNKIFGNNRKLKTRGMEVAFLINATSDLAQETFTLMKDTVQRFIDEHGDEQTKYQIIIHDKKSKKQYYDEKRSNLRCFGDPGSYPIDTRPREPKPKEVDAENVKDLENGNAKFPALHRDLDMADKYFFAETRESPVDKRQVIIYLTDHKTSLRRKIKKVKRRARDLAKKRETNLLPVGIGPYIDIRELEEVTKENNQDLNVIHVGEYENPDTIRKIIWRELHHGKSVYGKLKQVSYFALVALNFAICLSPSTVALSGLEWAILMFFLGRMLVEIQQITTIKKRENENGCTQRSTIGKYLSDAWNVLDFITLVIYLLTFFLRTISWGLSTSTINNRAIVVAGYFYGINTMLLTLRSFGQVMETSEGFGVIQIALFQMFGDITTIFWQFIAAILAFSIAITKVYMAERSYISKRNNITQGLVCETPGMSCWWTMMKHLFWSLLGLAELDSLDSIDHTSVTIAHFLYGVFLVLGVILLVNMMIALLNNTYEKVQDNALREWSFRKAITLQTYSDYHPIPVPFNIVSWCWLLLRGKCCEDCFRDCRGYQGESCSEKKKKSFDVVVTNLQNAYFAKYGNFFPITDDGNKIDHIFQETKQSKQFANHISNETFLSSVFNEGALQVGQKAWDSSGITVDGCRLTYQGEEICKICKENVPAIYHGARYRVPFSREYPHFEVLIQESGRSVGVGVVWQFYGNHDMPGWKDGTVGYIVNQGKVFGPCLPVNPEKGLEYENAVAYRGDVIGCSVEVGDEEYPDGVEIVFTLNGKPITSDKIRMPYTFDYRARDFSMKTYPYVCLTTCGTTVLAKVKEF</sequence>
<dbReference type="Pfam" id="PF00622">
    <property type="entry name" value="SPRY"/>
    <property type="match status" value="1"/>
</dbReference>
<keyword evidence="5" id="KW-0406">Ion transport</keyword>
<feature type="compositionally biased region" description="Acidic residues" evidence="8">
    <location>
        <begin position="50"/>
        <end position="69"/>
    </location>
</feature>
<dbReference type="PROSITE" id="PS50234">
    <property type="entry name" value="VWFA"/>
    <property type="match status" value="1"/>
</dbReference>
<feature type="transmembrane region" description="Helical" evidence="9">
    <location>
        <begin position="662"/>
        <end position="683"/>
    </location>
</feature>
<feature type="compositionally biased region" description="Basic and acidic residues" evidence="8">
    <location>
        <begin position="1"/>
        <end position="17"/>
    </location>
</feature>
<dbReference type="Gene3D" id="3.40.50.410">
    <property type="entry name" value="von Willebrand factor, type A domain"/>
    <property type="match status" value="1"/>
</dbReference>
<evidence type="ECO:0000256" key="6">
    <source>
        <dbReference type="ARBA" id="ARBA00023136"/>
    </source>
</evidence>
<protein>
    <submittedName>
        <fullName evidence="11">Short transient receptor potential channel 4</fullName>
    </submittedName>
</protein>
<keyword evidence="3 9" id="KW-0812">Transmembrane</keyword>
<dbReference type="GO" id="GO:0034703">
    <property type="term" value="C:cation channel complex"/>
    <property type="evidence" value="ECO:0007669"/>
    <property type="project" value="TreeGrafter"/>
</dbReference>
<dbReference type="InterPro" id="IPR002153">
    <property type="entry name" value="TRPC_channel"/>
</dbReference>
<name>A0AAD9R3W0_ACRCE</name>
<comment type="caution">
    <text evidence="11">The sequence shown here is derived from an EMBL/GenBank/DDBJ whole genome shotgun (WGS) entry which is preliminary data.</text>
</comment>
<dbReference type="PRINTS" id="PR01097">
    <property type="entry name" value="TRNSRECEPTRP"/>
</dbReference>
<feature type="transmembrane region" description="Helical" evidence="9">
    <location>
        <begin position="434"/>
        <end position="467"/>
    </location>
</feature>
<dbReference type="SUPFAM" id="SSF49899">
    <property type="entry name" value="Concanavalin A-like lectins/glucanases"/>
    <property type="match status" value="1"/>
</dbReference>
<feature type="region of interest" description="Disordered" evidence="8">
    <location>
        <begin position="1"/>
        <end position="71"/>
    </location>
</feature>
<keyword evidence="11" id="KW-0675">Receptor</keyword>
<feature type="transmembrane region" description="Helical" evidence="9">
    <location>
        <begin position="583"/>
        <end position="603"/>
    </location>
</feature>
<dbReference type="GO" id="GO:0070679">
    <property type="term" value="F:inositol 1,4,5 trisphosphate binding"/>
    <property type="evidence" value="ECO:0007669"/>
    <property type="project" value="TreeGrafter"/>
</dbReference>
<feature type="non-terminal residue" evidence="11">
    <location>
        <position position="1"/>
    </location>
</feature>
<dbReference type="InterPro" id="IPR013320">
    <property type="entry name" value="ConA-like_dom_sf"/>
</dbReference>
<organism evidence="11 12">
    <name type="scientific">Acropora cervicornis</name>
    <name type="common">Staghorn coral</name>
    <dbReference type="NCBI Taxonomy" id="6130"/>
    <lineage>
        <taxon>Eukaryota</taxon>
        <taxon>Metazoa</taxon>
        <taxon>Cnidaria</taxon>
        <taxon>Anthozoa</taxon>
        <taxon>Hexacorallia</taxon>
        <taxon>Scleractinia</taxon>
        <taxon>Astrocoeniina</taxon>
        <taxon>Acroporidae</taxon>
        <taxon>Acropora</taxon>
    </lineage>
</organism>
<dbReference type="Proteomes" id="UP001249851">
    <property type="component" value="Unassembled WGS sequence"/>
</dbReference>
<evidence type="ECO:0000256" key="4">
    <source>
        <dbReference type="ARBA" id="ARBA00022989"/>
    </source>
</evidence>
<dbReference type="PANTHER" id="PTHR10117:SF54">
    <property type="entry name" value="TRANSIENT RECEPTOR POTENTIAL-GAMMA PROTEIN"/>
    <property type="match status" value="1"/>
</dbReference>
<evidence type="ECO:0000256" key="3">
    <source>
        <dbReference type="ARBA" id="ARBA00022692"/>
    </source>
</evidence>
<evidence type="ECO:0000259" key="10">
    <source>
        <dbReference type="PROSITE" id="PS50234"/>
    </source>
</evidence>
<dbReference type="InterPro" id="IPR005821">
    <property type="entry name" value="Ion_trans_dom"/>
</dbReference>
<dbReference type="Gene3D" id="2.60.120.920">
    <property type="match status" value="1"/>
</dbReference>
<keyword evidence="2" id="KW-0813">Transport</keyword>
<keyword evidence="6 9" id="KW-0472">Membrane</keyword>
<feature type="transmembrane region" description="Helical" evidence="9">
    <location>
        <begin position="502"/>
        <end position="520"/>
    </location>
</feature>
<dbReference type="InterPro" id="IPR002035">
    <property type="entry name" value="VWF_A"/>
</dbReference>
<dbReference type="GO" id="GO:0051480">
    <property type="term" value="P:regulation of cytosolic calcium ion concentration"/>
    <property type="evidence" value="ECO:0007669"/>
    <property type="project" value="TreeGrafter"/>
</dbReference>
<evidence type="ECO:0000313" key="12">
    <source>
        <dbReference type="Proteomes" id="UP001249851"/>
    </source>
</evidence>
<proteinExistence type="predicted"/>
<evidence type="ECO:0000256" key="2">
    <source>
        <dbReference type="ARBA" id="ARBA00022448"/>
    </source>
</evidence>
<evidence type="ECO:0000256" key="7">
    <source>
        <dbReference type="ARBA" id="ARBA00023303"/>
    </source>
</evidence>
<keyword evidence="4 9" id="KW-1133">Transmembrane helix</keyword>
<evidence type="ECO:0000256" key="8">
    <source>
        <dbReference type="SAM" id="MobiDB-lite"/>
    </source>
</evidence>
<dbReference type="GO" id="GO:0015279">
    <property type="term" value="F:store-operated calcium channel activity"/>
    <property type="evidence" value="ECO:0007669"/>
    <property type="project" value="TreeGrafter"/>
</dbReference>
<evidence type="ECO:0000256" key="9">
    <source>
        <dbReference type="SAM" id="Phobius"/>
    </source>
</evidence>
<reference evidence="11" key="2">
    <citation type="journal article" date="2023" name="Science">
        <title>Genomic signatures of disease resistance in endangered staghorn corals.</title>
        <authorList>
            <person name="Vollmer S.V."/>
            <person name="Selwyn J.D."/>
            <person name="Despard B.A."/>
            <person name="Roesel C.L."/>
        </authorList>
    </citation>
    <scope>NUCLEOTIDE SEQUENCE</scope>
    <source>
        <strain evidence="11">K2</strain>
    </source>
</reference>
<dbReference type="InterPro" id="IPR036465">
    <property type="entry name" value="vWFA_dom_sf"/>
</dbReference>
<feature type="domain" description="VWFA" evidence="10">
    <location>
        <begin position="217"/>
        <end position="421"/>
    </location>
</feature>
<gene>
    <name evidence="11" type="ORF">P5673_001656</name>
</gene>
<reference evidence="11" key="1">
    <citation type="journal article" date="2023" name="G3 (Bethesda)">
        <title>Whole genome assembly and annotation of the endangered Caribbean coral Acropora cervicornis.</title>
        <authorList>
            <person name="Selwyn J.D."/>
            <person name="Vollmer S.V."/>
        </authorList>
    </citation>
    <scope>NUCLEOTIDE SEQUENCE</scope>
    <source>
        <strain evidence="11">K2</strain>
    </source>
</reference>
<dbReference type="PANTHER" id="PTHR10117">
    <property type="entry name" value="TRANSIENT RECEPTOR POTENTIAL CHANNEL"/>
    <property type="match status" value="1"/>
</dbReference>
<dbReference type="EMBL" id="JARQWQ010000003">
    <property type="protein sequence ID" value="KAK2572677.1"/>
    <property type="molecule type" value="Genomic_DNA"/>
</dbReference>
<keyword evidence="12" id="KW-1185">Reference proteome</keyword>
<dbReference type="InterPro" id="IPR043136">
    <property type="entry name" value="B30.2/SPRY_sf"/>
</dbReference>
<feature type="transmembrane region" description="Helical" evidence="9">
    <location>
        <begin position="177"/>
        <end position="201"/>
    </location>
</feature>
<evidence type="ECO:0000256" key="5">
    <source>
        <dbReference type="ARBA" id="ARBA00023065"/>
    </source>
</evidence>
<evidence type="ECO:0000313" key="11">
    <source>
        <dbReference type="EMBL" id="KAK2572677.1"/>
    </source>
</evidence>
<dbReference type="AlphaFoldDB" id="A0AAD9R3W0"/>
<feature type="transmembrane region" description="Helical" evidence="9">
    <location>
        <begin position="532"/>
        <end position="553"/>
    </location>
</feature>
<keyword evidence="7" id="KW-0407">Ion channel</keyword>
<dbReference type="SUPFAM" id="SSF53300">
    <property type="entry name" value="vWA-like"/>
    <property type="match status" value="1"/>
</dbReference>
<accession>A0AAD9R3W0</accession>
<evidence type="ECO:0000256" key="1">
    <source>
        <dbReference type="ARBA" id="ARBA00004141"/>
    </source>
</evidence>
<dbReference type="GO" id="GO:0005886">
    <property type="term" value="C:plasma membrane"/>
    <property type="evidence" value="ECO:0007669"/>
    <property type="project" value="TreeGrafter"/>
</dbReference>
<comment type="subcellular location">
    <subcellularLocation>
        <location evidence="1">Membrane</location>
        <topology evidence="1">Multi-pass membrane protein</topology>
    </subcellularLocation>
</comment>
<dbReference type="Pfam" id="PF00520">
    <property type="entry name" value="Ion_trans"/>
    <property type="match status" value="1"/>
</dbReference>
<dbReference type="InterPro" id="IPR003877">
    <property type="entry name" value="SPRY_dom"/>
</dbReference>